<name>A0A1J1LJS1_9CYAN</name>
<organism evidence="1 2">
    <name type="scientific">Planktothrix tepida PCC 9214</name>
    <dbReference type="NCBI Taxonomy" id="671072"/>
    <lineage>
        <taxon>Bacteria</taxon>
        <taxon>Bacillati</taxon>
        <taxon>Cyanobacteriota</taxon>
        <taxon>Cyanophyceae</taxon>
        <taxon>Oscillatoriophycideae</taxon>
        <taxon>Oscillatoriales</taxon>
        <taxon>Microcoleaceae</taxon>
        <taxon>Planktothrix</taxon>
    </lineage>
</organism>
<gene>
    <name evidence="1" type="ORF">PL9214480046</name>
</gene>
<proteinExistence type="predicted"/>
<evidence type="ECO:0000313" key="2">
    <source>
        <dbReference type="Proteomes" id="UP000184315"/>
    </source>
</evidence>
<evidence type="ECO:0000313" key="1">
    <source>
        <dbReference type="EMBL" id="CUR32438.1"/>
    </source>
</evidence>
<dbReference type="OrthoDB" id="486833at2"/>
<dbReference type="SUPFAM" id="SSF88723">
    <property type="entry name" value="PIN domain-like"/>
    <property type="match status" value="1"/>
</dbReference>
<reference evidence="2" key="1">
    <citation type="submission" date="2015-10" db="EMBL/GenBank/DDBJ databases">
        <authorList>
            <person name="Regsiter A."/>
            <person name="william w."/>
        </authorList>
    </citation>
    <scope>NUCLEOTIDE SEQUENCE [LARGE SCALE GENOMIC DNA]</scope>
</reference>
<dbReference type="Proteomes" id="UP000184315">
    <property type="component" value="Unassembled WGS sequence"/>
</dbReference>
<dbReference type="AlphaFoldDB" id="A0A1J1LJS1"/>
<sequence length="184" mass="20941">MFIKSSHIVLDTCCILNFCASGNFLSILKAIPAQVLVTEVVKERELLTLRRLENQENEDATQLEIAIEQGLLFVVDFESEAEEETFINYAFELGDDGESATCAIAAHRGWAIATDDKKAIAFFEKEALNLQIFSTLEIIKYWSESANLNSEELRSILDNIQVKGRYIPHRNHPLRSWWETATKT</sequence>
<protein>
    <recommendedName>
        <fullName evidence="3">PIN domain-containing protein</fullName>
    </recommendedName>
</protein>
<keyword evidence="2" id="KW-1185">Reference proteome</keyword>
<dbReference type="EMBL" id="CZDF01000153">
    <property type="protein sequence ID" value="CUR32438.1"/>
    <property type="molecule type" value="Genomic_DNA"/>
</dbReference>
<dbReference type="RefSeq" id="WP_072719181.1">
    <property type="nucleotide sequence ID" value="NZ_LN889800.1"/>
</dbReference>
<evidence type="ECO:0008006" key="3">
    <source>
        <dbReference type="Google" id="ProtNLM"/>
    </source>
</evidence>
<dbReference type="InterPro" id="IPR029060">
    <property type="entry name" value="PIN-like_dom_sf"/>
</dbReference>
<accession>A0A1J1LJS1</accession>